<comment type="caution">
    <text evidence="2">The sequence shown here is derived from an EMBL/GenBank/DDBJ whole genome shotgun (WGS) entry which is preliminary data.</text>
</comment>
<protein>
    <submittedName>
        <fullName evidence="2">Uncharacterized protein</fullName>
    </submittedName>
</protein>
<dbReference type="InterPro" id="IPR022198">
    <property type="entry name" value="DUF3723"/>
</dbReference>
<dbReference type="Proteomes" id="UP000270866">
    <property type="component" value="Unassembled WGS sequence"/>
</dbReference>
<name>A0A3L6NMD1_FUSOX</name>
<proteinExistence type="predicted"/>
<feature type="region of interest" description="Disordered" evidence="1">
    <location>
        <begin position="723"/>
        <end position="743"/>
    </location>
</feature>
<dbReference type="AlphaFoldDB" id="A0A3L6NMD1"/>
<accession>A0A3L6NMD1</accession>
<evidence type="ECO:0000313" key="3">
    <source>
        <dbReference type="Proteomes" id="UP000270866"/>
    </source>
</evidence>
<evidence type="ECO:0000313" key="2">
    <source>
        <dbReference type="EMBL" id="RKK18864.1"/>
    </source>
</evidence>
<sequence length="947" mass="106694">MTEKAPNLLGIIQIPVANLFFDQHVQSRQYSKKQVLHLETLFNNTAIDHQHHRHWIDGYVDQSDVASIVRALGGLMVLRQCNAVGTYPFLGGHRVAYTHGRHRVEASKNIDAESYWTIVLYSTNLASLTRNQMIQRKTDQFQHETPYTNGHIYSKLRDYVVNSRDYNDWYMRLSPNKRNNFQAINGHPGVQGALDRLICFPGIMDALFLGNICKYSAWGLLKEFQTCLNYIYNQWSGYTRGDHAIQHDVTPETVKLLEGRAPATSLSDREWIRAVFRAGMVFPSTTNQKQRDDLEKAILRSPGVIPGLRSCQANLLYMGIAAQITLTLLIPNELKRTVKAEDGVVTLRSVLRKCWVETEPYVEVREGEFQPVLGGPNFDLAYNTVIIAALRQFAFMSRDEPKIEAGDSTMQILSDDIYSCKALFQRRAKFLGFQNDLIDQGALKRISPFQPETSPLKEDEEAFLSRVEHRWGRPFTRVFPIIQEVAFLPRLFERETTPAGRITEIFILRDLIQAFLPPVIFDIDSSRTVVSINQHTSQTVSHPQAVASFPLEQPVDLYHENTEMDVDTPLVSPRALVCGLEDVVMSDLSEPAESETTEDSHFWDHLILEYESLAGSGRSSNRVEELSDWENAETEFTNTSALSIPSYSMVADQSRTVFDDSASSSHIDRSTIWSPSSSEQRLSRRELTPVNTNLTSTRLTSRTRKAKKAESRNLSKLNGYTTVSRRKVKQKTSPEAQRHAFTHSQQDVHLSECTCALCRPNDKLDRSRRVPKLPPPERTPSSSQQHFLPSIYSTSPERSVLPSPEHIQQVEVQGRNTIARASGNRASFYTDPLPRPTLPSPAARLVSPLQPVTSVKGPWRVSSSASTDSPYYGDSSESSHSHIHSYSSACSPILSRFADNPARSLHQNDHGSFRSNGSTLIGAYGTQDEGWQGFIDSDDTLTTISLS</sequence>
<gene>
    <name evidence="2" type="ORF">BFJ65_g9155</name>
</gene>
<dbReference type="Pfam" id="PF12520">
    <property type="entry name" value="DUF3723"/>
    <property type="match status" value="1"/>
</dbReference>
<organism evidence="2 3">
    <name type="scientific">Fusarium oxysporum f. sp. cepae</name>
    <dbReference type="NCBI Taxonomy" id="396571"/>
    <lineage>
        <taxon>Eukaryota</taxon>
        <taxon>Fungi</taxon>
        <taxon>Dikarya</taxon>
        <taxon>Ascomycota</taxon>
        <taxon>Pezizomycotina</taxon>
        <taxon>Sordariomycetes</taxon>
        <taxon>Hypocreomycetidae</taxon>
        <taxon>Hypocreales</taxon>
        <taxon>Nectriaceae</taxon>
        <taxon>Fusarium</taxon>
        <taxon>Fusarium oxysporum species complex</taxon>
    </lineage>
</organism>
<dbReference type="EMBL" id="MRCU01000005">
    <property type="protein sequence ID" value="RKK18864.1"/>
    <property type="molecule type" value="Genomic_DNA"/>
</dbReference>
<reference evidence="2 3" key="1">
    <citation type="journal article" date="2018" name="Sci. Rep.">
        <title>Characterisation of pathogen-specific regions and novel effector candidates in Fusarium oxysporum f. sp. cepae.</title>
        <authorList>
            <person name="Armitage A.D."/>
            <person name="Taylor A."/>
            <person name="Sobczyk M.K."/>
            <person name="Baxter L."/>
            <person name="Greenfield B.P."/>
            <person name="Bates H.J."/>
            <person name="Wilson F."/>
            <person name="Jackson A.C."/>
            <person name="Ott S."/>
            <person name="Harrison R.J."/>
            <person name="Clarkson J.P."/>
        </authorList>
    </citation>
    <scope>NUCLEOTIDE SEQUENCE [LARGE SCALE GENOMIC DNA]</scope>
    <source>
        <strain evidence="2 3">FoC_Fus2</strain>
    </source>
</reference>
<evidence type="ECO:0000256" key="1">
    <source>
        <dbReference type="SAM" id="MobiDB-lite"/>
    </source>
</evidence>
<feature type="compositionally biased region" description="Low complexity" evidence="1">
    <location>
        <begin position="869"/>
        <end position="878"/>
    </location>
</feature>
<feature type="compositionally biased region" description="Polar residues" evidence="1">
    <location>
        <begin position="779"/>
        <end position="788"/>
    </location>
</feature>
<feature type="region of interest" description="Disordered" evidence="1">
    <location>
        <begin position="765"/>
        <end position="788"/>
    </location>
</feature>
<feature type="region of interest" description="Disordered" evidence="1">
    <location>
        <begin position="856"/>
        <end position="878"/>
    </location>
</feature>